<evidence type="ECO:0000256" key="3">
    <source>
        <dbReference type="SAM" id="SignalP"/>
    </source>
</evidence>
<keyword evidence="2" id="KW-1133">Transmembrane helix</keyword>
<feature type="chain" id="PRO_5017537868" evidence="3">
    <location>
        <begin position="30"/>
        <end position="666"/>
    </location>
</feature>
<feature type="transmembrane region" description="Helical" evidence="2">
    <location>
        <begin position="344"/>
        <end position="363"/>
    </location>
</feature>
<dbReference type="PANTHER" id="PTHR30566:SF25">
    <property type="entry name" value="INNER MEMBRANE PROTEIN"/>
    <property type="match status" value="1"/>
</dbReference>
<sequence length="666" mass="74822">MKANDVWRVWLLAAVMLMLSALCVSQAQAAQEGDNEAGRWFSVESLNTGLGEPPDHVQRGSPRETMRSLMELTQKEDFAAAAHILNLSELSPQEQREKGERLVQELGVALRRGEWLRVSGLSGRQDAAIEDPSGQNPRAGVPRRNIELASFQADGETYDVRLARYRVDGEEPVWLIMPDTVSSIPLLYDEYGPSGFEDYIPDRLKTSLGMLKAWEWIAIPIVLPAIALLGWAIYNLAGLVARWLPEGGSRSFFTDRIRGPLAFIVMSLATQMLLDYVVSFSAVITTTLRVLLILVLGWAAGIIALRLVDTIMVRMMRRFMGEIDDTSPKEDRRLLTSLYAMRRIIILIMVTAVSVFVLSQIQIFETLGLSILASASVGAVLVGIAGQAVLSNILSSFQLALAKPIRIGDLVMFEDQWCYVEGIFYTFIRLRVWNERRLLVPVTYFASKPFENMSAQSTHEYRCLEMKLHLSADIGRIREKFVEFAKEEDSVVEHDRLLCYVTGQTDMAQTIACYLMTTDPMSGWTAEMLIRERLLAFVRDNHPEWWPREVMAVGRHDVAFGNVSEARDASADRSDSEQGADEDVDENTEEGFKENAEESPGSDDEEETRQGAREGIDKDSKKGFKKDASESPGSSDERNAATDLRKRDMEKGRKRSERNARGDRSQ</sequence>
<dbReference type="RefSeq" id="WP_115852589.1">
    <property type="nucleotide sequence ID" value="NZ_QRDJ01000006.1"/>
</dbReference>
<feature type="signal peptide" evidence="3">
    <location>
        <begin position="1"/>
        <end position="29"/>
    </location>
</feature>
<dbReference type="AlphaFoldDB" id="A0A3D9DZB3"/>
<reference evidence="5 6" key="1">
    <citation type="submission" date="2018-07" db="EMBL/GenBank/DDBJ databases">
        <title>Genomic Encyclopedia of Type Strains, Phase IV (KMG-IV): sequencing the most valuable type-strain genomes for metagenomic binning, comparative biology and taxonomic classification.</title>
        <authorList>
            <person name="Goeker M."/>
        </authorList>
    </citation>
    <scope>NUCLEOTIDE SEQUENCE [LARGE SCALE GENOMIC DNA]</scope>
    <source>
        <strain evidence="5 6">DSM 14324</strain>
    </source>
</reference>
<accession>A0A3D9DZB3</accession>
<dbReference type="GO" id="GO:0016020">
    <property type="term" value="C:membrane"/>
    <property type="evidence" value="ECO:0007669"/>
    <property type="project" value="InterPro"/>
</dbReference>
<organism evidence="5 6">
    <name type="scientific">Kushneria indalinina DSM 14324</name>
    <dbReference type="NCBI Taxonomy" id="1122140"/>
    <lineage>
        <taxon>Bacteria</taxon>
        <taxon>Pseudomonadati</taxon>
        <taxon>Pseudomonadota</taxon>
        <taxon>Gammaproteobacteria</taxon>
        <taxon>Oceanospirillales</taxon>
        <taxon>Halomonadaceae</taxon>
        <taxon>Kushneria</taxon>
    </lineage>
</organism>
<dbReference type="GO" id="GO:0008381">
    <property type="term" value="F:mechanosensitive monoatomic ion channel activity"/>
    <property type="evidence" value="ECO:0007669"/>
    <property type="project" value="UniProtKB-ARBA"/>
</dbReference>
<feature type="compositionally biased region" description="Acidic residues" evidence="1">
    <location>
        <begin position="578"/>
        <end position="589"/>
    </location>
</feature>
<proteinExistence type="predicted"/>
<feature type="transmembrane region" description="Helical" evidence="2">
    <location>
        <begin position="216"/>
        <end position="240"/>
    </location>
</feature>
<feature type="transmembrane region" description="Helical" evidence="2">
    <location>
        <begin position="261"/>
        <end position="284"/>
    </location>
</feature>
<dbReference type="OrthoDB" id="9792218at2"/>
<keyword evidence="3" id="KW-0732">Signal</keyword>
<dbReference type="Proteomes" id="UP000256334">
    <property type="component" value="Unassembled WGS sequence"/>
</dbReference>
<comment type="caution">
    <text evidence="5">The sequence shown here is derived from an EMBL/GenBank/DDBJ whole genome shotgun (WGS) entry which is preliminary data.</text>
</comment>
<dbReference type="EMBL" id="QRDJ01000006">
    <property type="protein sequence ID" value="REC95584.1"/>
    <property type="molecule type" value="Genomic_DNA"/>
</dbReference>
<feature type="domain" description="Mechanosensitive ion channel MscS" evidence="4">
    <location>
        <begin position="389"/>
        <end position="454"/>
    </location>
</feature>
<keyword evidence="2" id="KW-0812">Transmembrane</keyword>
<feature type="compositionally biased region" description="Basic and acidic residues" evidence="1">
    <location>
        <begin position="565"/>
        <end position="576"/>
    </location>
</feature>
<evidence type="ECO:0000313" key="5">
    <source>
        <dbReference type="EMBL" id="REC95584.1"/>
    </source>
</evidence>
<keyword evidence="2" id="KW-0472">Membrane</keyword>
<dbReference type="InterPro" id="IPR006685">
    <property type="entry name" value="MscS_channel_2nd"/>
</dbReference>
<feature type="compositionally biased region" description="Basic and acidic residues" evidence="1">
    <location>
        <begin position="608"/>
        <end position="666"/>
    </location>
</feature>
<dbReference type="InterPro" id="IPR010920">
    <property type="entry name" value="LSM_dom_sf"/>
</dbReference>
<feature type="region of interest" description="Disordered" evidence="1">
    <location>
        <begin position="565"/>
        <end position="666"/>
    </location>
</feature>
<evidence type="ECO:0000256" key="1">
    <source>
        <dbReference type="SAM" id="MobiDB-lite"/>
    </source>
</evidence>
<evidence type="ECO:0000256" key="2">
    <source>
        <dbReference type="SAM" id="Phobius"/>
    </source>
</evidence>
<keyword evidence="6" id="KW-1185">Reference proteome</keyword>
<evidence type="ECO:0000259" key="4">
    <source>
        <dbReference type="Pfam" id="PF00924"/>
    </source>
</evidence>
<dbReference type="SUPFAM" id="SSF50182">
    <property type="entry name" value="Sm-like ribonucleoproteins"/>
    <property type="match status" value="1"/>
</dbReference>
<feature type="transmembrane region" description="Helical" evidence="2">
    <location>
        <begin position="369"/>
        <end position="390"/>
    </location>
</feature>
<dbReference type="PANTHER" id="PTHR30566">
    <property type="entry name" value="YNAI-RELATED MECHANOSENSITIVE ION CHANNEL"/>
    <property type="match status" value="1"/>
</dbReference>
<gene>
    <name evidence="5" type="ORF">C8D72_0237</name>
</gene>
<feature type="transmembrane region" description="Helical" evidence="2">
    <location>
        <begin position="290"/>
        <end position="308"/>
    </location>
</feature>
<dbReference type="Gene3D" id="1.10.287.1260">
    <property type="match status" value="1"/>
</dbReference>
<protein>
    <submittedName>
        <fullName evidence="5">Small-conductance mechanosensitive channel</fullName>
    </submittedName>
</protein>
<dbReference type="Pfam" id="PF00924">
    <property type="entry name" value="MS_channel_2nd"/>
    <property type="match status" value="1"/>
</dbReference>
<evidence type="ECO:0000313" key="6">
    <source>
        <dbReference type="Proteomes" id="UP000256334"/>
    </source>
</evidence>
<name>A0A3D9DZB3_9GAMM</name>